<dbReference type="PANTHER" id="PTHR34846:SF11">
    <property type="entry name" value="4-CARBOXYMUCONOLACTONE DECARBOXYLASE FAMILY PROTEIN (AFU_ORTHOLOGUE AFUA_6G11590)"/>
    <property type="match status" value="1"/>
</dbReference>
<dbReference type="EMBL" id="FAOZ01000003">
    <property type="protein sequence ID" value="CUU54711.1"/>
    <property type="molecule type" value="Genomic_DNA"/>
</dbReference>
<keyword evidence="2" id="KW-1185">Reference proteome</keyword>
<dbReference type="PANTHER" id="PTHR34846">
    <property type="entry name" value="4-CARBOXYMUCONOLACTONE DECARBOXYLASE FAMILY PROTEIN (AFU_ORTHOLOGUE AFUA_6G11590)"/>
    <property type="match status" value="1"/>
</dbReference>
<reference evidence="2" key="1">
    <citation type="submission" date="2015-11" db="EMBL/GenBank/DDBJ databases">
        <authorList>
            <person name="Varghese N."/>
        </authorList>
    </citation>
    <scope>NUCLEOTIDE SEQUENCE [LARGE SCALE GENOMIC DNA]</scope>
    <source>
        <strain evidence="2">DSM 45899</strain>
    </source>
</reference>
<proteinExistence type="predicted"/>
<dbReference type="InterPro" id="IPR029032">
    <property type="entry name" value="AhpD-like"/>
</dbReference>
<dbReference type="SUPFAM" id="SSF69118">
    <property type="entry name" value="AhpD-like"/>
    <property type="match status" value="1"/>
</dbReference>
<dbReference type="AlphaFoldDB" id="A0A0S4QGY4"/>
<accession>A0A0S4QGY4</accession>
<dbReference type="Proteomes" id="UP000198802">
    <property type="component" value="Unassembled WGS sequence"/>
</dbReference>
<dbReference type="Gene3D" id="1.20.1290.10">
    <property type="entry name" value="AhpD-like"/>
    <property type="match status" value="1"/>
</dbReference>
<evidence type="ECO:0000313" key="2">
    <source>
        <dbReference type="Proteomes" id="UP000198802"/>
    </source>
</evidence>
<sequence length="196" mass="21694">MRLKPLETLSPRQAEISDRITSRRGGTRGPFLVWLRSPELCERVEALGAFCRFESALPLRLRELSLLIAARHFDAQYSWNAHVDKAADAGVDRAALERLARREDPAFTAPDEQLLYQFATEVLTEHFVRDETFAAGLAAFGEQGLVDLIGSLGNFSMLAMLLNTFQVDLQKDRTSPFPDISGFTRVGPVSNGAPSA</sequence>
<organism evidence="1 2">
    <name type="scientific">Parafrankia irregularis</name>
    <dbReference type="NCBI Taxonomy" id="795642"/>
    <lineage>
        <taxon>Bacteria</taxon>
        <taxon>Bacillati</taxon>
        <taxon>Actinomycetota</taxon>
        <taxon>Actinomycetes</taxon>
        <taxon>Frankiales</taxon>
        <taxon>Frankiaceae</taxon>
        <taxon>Parafrankia</taxon>
    </lineage>
</organism>
<name>A0A0S4QGY4_9ACTN</name>
<protein>
    <submittedName>
        <fullName evidence="1">4-carboxymuconolactone decarboxylase</fullName>
    </submittedName>
</protein>
<gene>
    <name evidence="1" type="ORF">Ga0074812_103201</name>
</gene>
<evidence type="ECO:0000313" key="1">
    <source>
        <dbReference type="EMBL" id="CUU54711.1"/>
    </source>
</evidence>